<feature type="compositionally biased region" description="Low complexity" evidence="1">
    <location>
        <begin position="265"/>
        <end position="278"/>
    </location>
</feature>
<reference evidence="3" key="1">
    <citation type="submission" date="2021-03" db="EMBL/GenBank/DDBJ databases">
        <title>Comparative genomics and phylogenomic investigation of the class Geoglossomycetes provide insights into ecological specialization and systematics.</title>
        <authorList>
            <person name="Melie T."/>
            <person name="Pirro S."/>
            <person name="Miller A.N."/>
            <person name="Quandt A."/>
        </authorList>
    </citation>
    <scope>NUCLEOTIDE SEQUENCE</scope>
    <source>
        <strain evidence="3">CAQ_001_2017</strain>
    </source>
</reference>
<sequence>MPRSQNFTPGRGLFREHPELRVSGPFSFLNPTRARIDQFLSAVQQRDDGGAPQEAPAGADRQQQQQQQQQQQAAAGYEYRWRSRDNRKGRHALVVVQKGATLPQHLPQRTSSARQVLRGILRMFTRCPYWDISYLVATLFTLGSVVWVINGFFAYLPLVQPAREFPHELSTGIGVTAFLGATIFEVGSVFLLLEAVNEHREGCFGWAVERVWAGEVHASLSSSSSSSSSAGLRLMPDPEGCRHRHRHRKGDGFWKKFAGRIPRAAAEAPSSAESPPEEGLTGYEEKGGGTSLSWCWFPTWHDLRTHYLREIGFLASLVQFISATVFWISGFTALPNTVNRDNVGLVNGVFWTPQVIGGTGFIISGTLFMLETQSKWYIPAPAVLGWHVGIWNLTGGIGFTLCGALGFATTSSGAEYQSTLATFWGSWAFLIGSVIQWYESLTKFPVEVKRVKG</sequence>
<feature type="transmembrane region" description="Helical" evidence="2">
    <location>
        <begin position="173"/>
        <end position="193"/>
    </location>
</feature>
<evidence type="ECO:0000313" key="3">
    <source>
        <dbReference type="EMBL" id="KAH0548591.1"/>
    </source>
</evidence>
<keyword evidence="2" id="KW-0812">Transmembrane</keyword>
<evidence type="ECO:0000313" key="4">
    <source>
        <dbReference type="Proteomes" id="UP000750711"/>
    </source>
</evidence>
<feature type="transmembrane region" description="Helical" evidence="2">
    <location>
        <begin position="311"/>
        <end position="330"/>
    </location>
</feature>
<feature type="transmembrane region" description="Helical" evidence="2">
    <location>
        <begin position="382"/>
        <end position="408"/>
    </location>
</feature>
<accession>A0A9P8IAY2</accession>
<feature type="region of interest" description="Disordered" evidence="1">
    <location>
        <begin position="45"/>
        <end position="76"/>
    </location>
</feature>
<name>A0A9P8IAY2_9PEZI</name>
<evidence type="ECO:0008006" key="5">
    <source>
        <dbReference type="Google" id="ProtNLM"/>
    </source>
</evidence>
<comment type="caution">
    <text evidence="3">The sequence shown here is derived from an EMBL/GenBank/DDBJ whole genome shotgun (WGS) entry which is preliminary data.</text>
</comment>
<keyword evidence="2" id="KW-1133">Transmembrane helix</keyword>
<feature type="transmembrane region" description="Helical" evidence="2">
    <location>
        <begin position="350"/>
        <end position="370"/>
    </location>
</feature>
<feature type="region of interest" description="Disordered" evidence="1">
    <location>
        <begin position="265"/>
        <end position="285"/>
    </location>
</feature>
<keyword evidence="2" id="KW-0472">Membrane</keyword>
<proteinExistence type="predicted"/>
<feature type="transmembrane region" description="Helical" evidence="2">
    <location>
        <begin position="132"/>
        <end position="153"/>
    </location>
</feature>
<keyword evidence="4" id="KW-1185">Reference proteome</keyword>
<evidence type="ECO:0000256" key="1">
    <source>
        <dbReference type="SAM" id="MobiDB-lite"/>
    </source>
</evidence>
<dbReference type="Proteomes" id="UP000750711">
    <property type="component" value="Unassembled WGS sequence"/>
</dbReference>
<dbReference type="EMBL" id="JAGHQM010002507">
    <property type="protein sequence ID" value="KAH0548591.1"/>
    <property type="molecule type" value="Genomic_DNA"/>
</dbReference>
<gene>
    <name evidence="3" type="ORF">GP486_007865</name>
</gene>
<evidence type="ECO:0000256" key="2">
    <source>
        <dbReference type="SAM" id="Phobius"/>
    </source>
</evidence>
<feature type="transmembrane region" description="Helical" evidence="2">
    <location>
        <begin position="420"/>
        <end position="438"/>
    </location>
</feature>
<feature type="compositionally biased region" description="Low complexity" evidence="1">
    <location>
        <begin position="62"/>
        <end position="75"/>
    </location>
</feature>
<protein>
    <recommendedName>
        <fullName evidence="5">Integral membrane protein</fullName>
    </recommendedName>
</protein>
<dbReference type="AlphaFoldDB" id="A0A9P8IAY2"/>
<organism evidence="3 4">
    <name type="scientific">Trichoglossum hirsutum</name>
    <dbReference type="NCBI Taxonomy" id="265104"/>
    <lineage>
        <taxon>Eukaryota</taxon>
        <taxon>Fungi</taxon>
        <taxon>Dikarya</taxon>
        <taxon>Ascomycota</taxon>
        <taxon>Pezizomycotina</taxon>
        <taxon>Geoglossomycetes</taxon>
        <taxon>Geoglossales</taxon>
        <taxon>Geoglossaceae</taxon>
        <taxon>Trichoglossum</taxon>
    </lineage>
</organism>